<proteinExistence type="predicted"/>
<dbReference type="Proteomes" id="UP000015105">
    <property type="component" value="Chromosome 1D"/>
</dbReference>
<name>A0A452Y8P5_AEGTS</name>
<reference evidence="2" key="4">
    <citation type="submission" date="2019-03" db="UniProtKB">
        <authorList>
            <consortium name="EnsemblPlants"/>
        </authorList>
    </citation>
    <scope>IDENTIFICATION</scope>
</reference>
<reference evidence="3" key="1">
    <citation type="journal article" date="2014" name="Science">
        <title>Ancient hybridizations among the ancestral genomes of bread wheat.</title>
        <authorList>
            <consortium name="International Wheat Genome Sequencing Consortium,"/>
            <person name="Marcussen T."/>
            <person name="Sandve S.R."/>
            <person name="Heier L."/>
            <person name="Spannagl M."/>
            <person name="Pfeifer M."/>
            <person name="Jakobsen K.S."/>
            <person name="Wulff B.B."/>
            <person name="Steuernagel B."/>
            <person name="Mayer K.F."/>
            <person name="Olsen O.A."/>
        </authorList>
    </citation>
    <scope>NUCLEOTIDE SEQUENCE [LARGE SCALE GENOMIC DNA]</scope>
    <source>
        <strain evidence="3">cv. AL8/78</strain>
    </source>
</reference>
<dbReference type="AlphaFoldDB" id="A0A452Y8P5"/>
<organism evidence="2 3">
    <name type="scientific">Aegilops tauschii subsp. strangulata</name>
    <name type="common">Goatgrass</name>
    <dbReference type="NCBI Taxonomy" id="200361"/>
    <lineage>
        <taxon>Eukaryota</taxon>
        <taxon>Viridiplantae</taxon>
        <taxon>Streptophyta</taxon>
        <taxon>Embryophyta</taxon>
        <taxon>Tracheophyta</taxon>
        <taxon>Spermatophyta</taxon>
        <taxon>Magnoliopsida</taxon>
        <taxon>Liliopsida</taxon>
        <taxon>Poales</taxon>
        <taxon>Poaceae</taxon>
        <taxon>BOP clade</taxon>
        <taxon>Pooideae</taxon>
        <taxon>Triticodae</taxon>
        <taxon>Triticeae</taxon>
        <taxon>Triticinae</taxon>
        <taxon>Aegilops</taxon>
    </lineage>
</organism>
<reference evidence="3" key="2">
    <citation type="journal article" date="2017" name="Nat. Plants">
        <title>The Aegilops tauschii genome reveals multiple impacts of transposons.</title>
        <authorList>
            <person name="Zhao G."/>
            <person name="Zou C."/>
            <person name="Li K."/>
            <person name="Wang K."/>
            <person name="Li T."/>
            <person name="Gao L."/>
            <person name="Zhang X."/>
            <person name="Wang H."/>
            <person name="Yang Z."/>
            <person name="Liu X."/>
            <person name="Jiang W."/>
            <person name="Mao L."/>
            <person name="Kong X."/>
            <person name="Jiao Y."/>
            <person name="Jia J."/>
        </authorList>
    </citation>
    <scope>NUCLEOTIDE SEQUENCE [LARGE SCALE GENOMIC DNA]</scope>
    <source>
        <strain evidence="3">cv. AL8/78</strain>
    </source>
</reference>
<dbReference type="Gramene" id="AET1Gv20336900.12">
    <property type="protein sequence ID" value="AET1Gv20336900.12"/>
    <property type="gene ID" value="AET1Gv20336900"/>
</dbReference>
<reference evidence="2" key="5">
    <citation type="journal article" date="2021" name="G3 (Bethesda)">
        <title>Aegilops tauschii genome assembly Aet v5.0 features greater sequence contiguity and improved annotation.</title>
        <authorList>
            <person name="Wang L."/>
            <person name="Zhu T."/>
            <person name="Rodriguez J.C."/>
            <person name="Deal K.R."/>
            <person name="Dubcovsky J."/>
            <person name="McGuire P.E."/>
            <person name="Lux T."/>
            <person name="Spannagl M."/>
            <person name="Mayer K.F.X."/>
            <person name="Baldrich P."/>
            <person name="Meyers B.C."/>
            <person name="Huo N."/>
            <person name="Gu Y.Q."/>
            <person name="Zhou H."/>
            <person name="Devos K.M."/>
            <person name="Bennetzen J.L."/>
            <person name="Unver T."/>
            <person name="Budak H."/>
            <person name="Gulick P.J."/>
            <person name="Galiba G."/>
            <person name="Kalapos B."/>
            <person name="Nelson D.R."/>
            <person name="Li P."/>
            <person name="You F.M."/>
            <person name="Luo M.C."/>
            <person name="Dvorak J."/>
        </authorList>
    </citation>
    <scope>NUCLEOTIDE SEQUENCE [LARGE SCALE GENOMIC DNA]</scope>
    <source>
        <strain evidence="2">cv. AL8/78</strain>
    </source>
</reference>
<evidence type="ECO:0000256" key="1">
    <source>
        <dbReference type="SAM" id="MobiDB-lite"/>
    </source>
</evidence>
<evidence type="ECO:0000313" key="2">
    <source>
        <dbReference type="EnsemblPlants" id="AET1Gv20336900.12"/>
    </source>
</evidence>
<sequence length="179" mass="19631">VIGSEVLSWFLRHGVNTANHTGVNCTTRSRRPRSRPPPSPPRPPTRAVSPCPRPCCQLQRCGLVSAPTEFPSSSLHRERSAGLPTSGLLATWPTRRWRRCDQVHYQAASLNLHSERCRCSTAAVSRPHDPNAQARSAAAGSSTESWSCTTIQPQCINPGHLYVGRLCLVIDDLQHRPAA</sequence>
<protein>
    <submittedName>
        <fullName evidence="2">Uncharacterized protein</fullName>
    </submittedName>
</protein>
<feature type="compositionally biased region" description="Pro residues" evidence="1">
    <location>
        <begin position="35"/>
        <end position="44"/>
    </location>
</feature>
<accession>A0A452Y8P5</accession>
<reference evidence="2" key="3">
    <citation type="journal article" date="2017" name="Nature">
        <title>Genome sequence of the progenitor of the wheat D genome Aegilops tauschii.</title>
        <authorList>
            <person name="Luo M.C."/>
            <person name="Gu Y.Q."/>
            <person name="Puiu D."/>
            <person name="Wang H."/>
            <person name="Twardziok S.O."/>
            <person name="Deal K.R."/>
            <person name="Huo N."/>
            <person name="Zhu T."/>
            <person name="Wang L."/>
            <person name="Wang Y."/>
            <person name="McGuire P.E."/>
            <person name="Liu S."/>
            <person name="Long H."/>
            <person name="Ramasamy R.K."/>
            <person name="Rodriguez J.C."/>
            <person name="Van S.L."/>
            <person name="Yuan L."/>
            <person name="Wang Z."/>
            <person name="Xia Z."/>
            <person name="Xiao L."/>
            <person name="Anderson O.D."/>
            <person name="Ouyang S."/>
            <person name="Liang Y."/>
            <person name="Zimin A.V."/>
            <person name="Pertea G."/>
            <person name="Qi P."/>
            <person name="Bennetzen J.L."/>
            <person name="Dai X."/>
            <person name="Dawson M.W."/>
            <person name="Muller H.G."/>
            <person name="Kugler K."/>
            <person name="Rivarola-Duarte L."/>
            <person name="Spannagl M."/>
            <person name="Mayer K.F.X."/>
            <person name="Lu F.H."/>
            <person name="Bevan M.W."/>
            <person name="Leroy P."/>
            <person name="Li P."/>
            <person name="You F.M."/>
            <person name="Sun Q."/>
            <person name="Liu Z."/>
            <person name="Lyons E."/>
            <person name="Wicker T."/>
            <person name="Salzberg S.L."/>
            <person name="Devos K.M."/>
            <person name="Dvorak J."/>
        </authorList>
    </citation>
    <scope>NUCLEOTIDE SEQUENCE [LARGE SCALE GENOMIC DNA]</scope>
    <source>
        <strain evidence="2">cv. AL8/78</strain>
    </source>
</reference>
<keyword evidence="3" id="KW-1185">Reference proteome</keyword>
<feature type="region of interest" description="Disordered" evidence="1">
    <location>
        <begin position="21"/>
        <end position="51"/>
    </location>
</feature>
<dbReference type="EnsemblPlants" id="AET1Gv20336900.12">
    <property type="protein sequence ID" value="AET1Gv20336900.12"/>
    <property type="gene ID" value="AET1Gv20336900"/>
</dbReference>
<evidence type="ECO:0000313" key="3">
    <source>
        <dbReference type="Proteomes" id="UP000015105"/>
    </source>
</evidence>